<protein>
    <recommendedName>
        <fullName evidence="5">Transposase</fullName>
    </recommendedName>
</protein>
<name>A0AAV0Y3S6_9HEMI</name>
<evidence type="ECO:0008006" key="5">
    <source>
        <dbReference type="Google" id="ProtNLM"/>
    </source>
</evidence>
<reference evidence="3 4" key="1">
    <citation type="submission" date="2023-01" db="EMBL/GenBank/DDBJ databases">
        <authorList>
            <person name="Whitehead M."/>
        </authorList>
    </citation>
    <scope>NUCLEOTIDE SEQUENCE [LARGE SCALE GENOMIC DNA]</scope>
</reference>
<dbReference type="EMBL" id="CARXXK010001349">
    <property type="protein sequence ID" value="CAI6375520.1"/>
    <property type="molecule type" value="Genomic_DNA"/>
</dbReference>
<dbReference type="InterPro" id="IPR021896">
    <property type="entry name" value="THAP9-like_HTH"/>
</dbReference>
<dbReference type="Proteomes" id="UP001160148">
    <property type="component" value="Unassembled WGS sequence"/>
</dbReference>
<evidence type="ECO:0000259" key="2">
    <source>
        <dbReference type="Pfam" id="PF21787"/>
    </source>
</evidence>
<comment type="caution">
    <text evidence="3">The sequence shown here is derived from an EMBL/GenBank/DDBJ whole genome shotgun (WGS) entry which is preliminary data.</text>
</comment>
<feature type="domain" description="Transposable element P transposase-like RNase H" evidence="2">
    <location>
        <begin position="50"/>
        <end position="168"/>
    </location>
</feature>
<organism evidence="3 4">
    <name type="scientific">Macrosiphum euphorbiae</name>
    <name type="common">potato aphid</name>
    <dbReference type="NCBI Taxonomy" id="13131"/>
    <lineage>
        <taxon>Eukaryota</taxon>
        <taxon>Metazoa</taxon>
        <taxon>Ecdysozoa</taxon>
        <taxon>Arthropoda</taxon>
        <taxon>Hexapoda</taxon>
        <taxon>Insecta</taxon>
        <taxon>Pterygota</taxon>
        <taxon>Neoptera</taxon>
        <taxon>Paraneoptera</taxon>
        <taxon>Hemiptera</taxon>
        <taxon>Sternorrhyncha</taxon>
        <taxon>Aphidomorpha</taxon>
        <taxon>Aphidoidea</taxon>
        <taxon>Aphididae</taxon>
        <taxon>Macrosiphini</taxon>
        <taxon>Macrosiphum</taxon>
    </lineage>
</organism>
<gene>
    <name evidence="3" type="ORF">MEUPH1_LOCUS29009</name>
</gene>
<proteinExistence type="predicted"/>
<dbReference type="Pfam" id="PF21787">
    <property type="entry name" value="TNP-like_RNaseH_N"/>
    <property type="match status" value="1"/>
</dbReference>
<evidence type="ECO:0000313" key="4">
    <source>
        <dbReference type="Proteomes" id="UP001160148"/>
    </source>
</evidence>
<evidence type="ECO:0000313" key="3">
    <source>
        <dbReference type="EMBL" id="CAI6375520.1"/>
    </source>
</evidence>
<dbReference type="InterPro" id="IPR048365">
    <property type="entry name" value="TNP-like_RNaseH_N"/>
</dbReference>
<keyword evidence="4" id="KW-1185">Reference proteome</keyword>
<sequence>MTRKYSSDLRRFSISLHFFSPRAYSFIREQFNSVLPHPQTLSKWYASVNAKPGICKEALNRLKLKCDNTANPVYCALIMDEVAIRKHVEWDGYKYHGYVDFGAQLNNESLEIATECLVFLLVSITESWKLPVAYFLCDHLSSMQKGNLVEQCLEQIHSTGIKVVSLTFMMAVLQT</sequence>
<evidence type="ECO:0000259" key="1">
    <source>
        <dbReference type="Pfam" id="PF12017"/>
    </source>
</evidence>
<feature type="domain" description="THAP9-like helix-turn-helix" evidence="1">
    <location>
        <begin position="2"/>
        <end position="44"/>
    </location>
</feature>
<dbReference type="Pfam" id="PF12017">
    <property type="entry name" value="Tnp_P_element"/>
    <property type="match status" value="1"/>
</dbReference>
<dbReference type="AlphaFoldDB" id="A0AAV0Y3S6"/>
<accession>A0AAV0Y3S6</accession>